<name>A0AAN7WJZ8_9PEZI</name>
<evidence type="ECO:0000256" key="1">
    <source>
        <dbReference type="ARBA" id="ARBA00004479"/>
    </source>
</evidence>
<dbReference type="AlphaFoldDB" id="A0AAN7WJZ8"/>
<gene>
    <name evidence="13" type="primary">MTC6</name>
    <name evidence="13" type="ORF">LTR97_005225</name>
</gene>
<evidence type="ECO:0000256" key="7">
    <source>
        <dbReference type="ARBA" id="ARBA00037703"/>
    </source>
</evidence>
<dbReference type="PANTHER" id="PTHR35518:SF2">
    <property type="entry name" value="MAINTENANCE OF TELOMERE CAPPING PROTEIN 6"/>
    <property type="match status" value="1"/>
</dbReference>
<evidence type="ECO:0000313" key="13">
    <source>
        <dbReference type="EMBL" id="KAK5700708.1"/>
    </source>
</evidence>
<evidence type="ECO:0000256" key="9">
    <source>
        <dbReference type="ARBA" id="ARBA00039865"/>
    </source>
</evidence>
<comment type="caution">
    <text evidence="13">The sequence shown here is derived from an EMBL/GenBank/DDBJ whole genome shotgun (WGS) entry which is preliminary data.</text>
</comment>
<feature type="compositionally biased region" description="Low complexity" evidence="10">
    <location>
        <begin position="95"/>
        <end position="118"/>
    </location>
</feature>
<keyword evidence="3" id="KW-0732">Signal</keyword>
<accession>A0AAN7WJZ8</accession>
<keyword evidence="4 11" id="KW-1133">Transmembrane helix</keyword>
<dbReference type="InterPro" id="IPR051008">
    <property type="entry name" value="Telomere_Capping_Maintenance"/>
</dbReference>
<organism evidence="13 14">
    <name type="scientific">Elasticomyces elasticus</name>
    <dbReference type="NCBI Taxonomy" id="574655"/>
    <lineage>
        <taxon>Eukaryota</taxon>
        <taxon>Fungi</taxon>
        <taxon>Dikarya</taxon>
        <taxon>Ascomycota</taxon>
        <taxon>Pezizomycotina</taxon>
        <taxon>Dothideomycetes</taxon>
        <taxon>Dothideomycetidae</taxon>
        <taxon>Mycosphaerellales</taxon>
        <taxon>Teratosphaeriaceae</taxon>
        <taxon>Elasticomyces</taxon>
    </lineage>
</organism>
<feature type="region of interest" description="Disordered" evidence="10">
    <location>
        <begin position="92"/>
        <end position="121"/>
    </location>
</feature>
<evidence type="ECO:0000256" key="2">
    <source>
        <dbReference type="ARBA" id="ARBA00022692"/>
    </source>
</evidence>
<evidence type="ECO:0000256" key="4">
    <source>
        <dbReference type="ARBA" id="ARBA00022989"/>
    </source>
</evidence>
<feature type="region of interest" description="Disordered" evidence="10">
    <location>
        <begin position="162"/>
        <end position="181"/>
    </location>
</feature>
<dbReference type="Proteomes" id="UP001310594">
    <property type="component" value="Unassembled WGS sequence"/>
</dbReference>
<dbReference type="GO" id="GO:0016020">
    <property type="term" value="C:membrane"/>
    <property type="evidence" value="ECO:0007669"/>
    <property type="project" value="UniProtKB-SubCell"/>
</dbReference>
<evidence type="ECO:0000256" key="10">
    <source>
        <dbReference type="SAM" id="MobiDB-lite"/>
    </source>
</evidence>
<evidence type="ECO:0000259" key="12">
    <source>
        <dbReference type="Pfam" id="PF25506"/>
    </source>
</evidence>
<comment type="similarity">
    <text evidence="8">Belongs to the MTC6 family.</text>
</comment>
<evidence type="ECO:0000256" key="3">
    <source>
        <dbReference type="ARBA" id="ARBA00022729"/>
    </source>
</evidence>
<dbReference type="Pfam" id="PF25506">
    <property type="entry name" value="TIM-barrel_MTC6"/>
    <property type="match status" value="1"/>
</dbReference>
<dbReference type="PANTHER" id="PTHR35518">
    <property type="entry name" value="MAINTENANCE OF TELOMOERE CAPPING"/>
    <property type="match status" value="1"/>
</dbReference>
<keyword evidence="6" id="KW-0325">Glycoprotein</keyword>
<dbReference type="InterPro" id="IPR057530">
    <property type="entry name" value="TIM-barrel_MTC6"/>
</dbReference>
<keyword evidence="5 11" id="KW-0472">Membrane</keyword>
<sequence>MSLYSPDTGAIPRGTAFVSLLSQRDLSLQVPINYVTLPGISLTAACFPDHRYEEVSSKCFSNLLSTGFRRLSLDVYWDSSRRVWSLCPVQLSNASPSSDTTSIVESSSAPTSSASLASGQLTDREDVRVRQASVSPSRTTSRPSNITSVSLTSAATSSTGTIIASNSGTSVSTDASAPSPSSLDNVLIEAGNFSCTTTTNLDLFTSVLSAYLQNTETDLNATTRYVILNLHAAAPASDPEGSPTEPSADEMPRESTLLSSILTSNNSAFLFTPTELAEERGELNGTGNWFGSRGSSQPDPAYFTVTGRPIGNRGLATLDGWPSEGFLELQRAKRLIVGFGEIQPQMAAYNFSGDAPFIFPPGYLQENTPQLATKDGEVTSGCFFQSGEETVSSSTNSSWSVAVIGDAVQESDVLSLVQNLTSCGISPFLNRTLNNTDAATDYRPYQAYANAAKWAWADGEPRNNSVSNGEGVEYSCAALNATIARWQTADCAETHYAACRVGDTPYRWAISSQQGRYVNVDEGCPDNSTFAVPRTALENTYLIAAWRQHLSAHSDLRDDMLWLDFNDIGTNACWVIGQNGTCPYLPSQSSVRGREVIVPTVAAVLVFVLAALTMFIKCAANRQKSRSKKRRGDNGWDYEGVPS</sequence>
<feature type="region of interest" description="Disordered" evidence="10">
    <location>
        <begin position="234"/>
        <end position="254"/>
    </location>
</feature>
<keyword evidence="2 11" id="KW-0812">Transmembrane</keyword>
<dbReference type="EMBL" id="JAVRQU010000007">
    <property type="protein sequence ID" value="KAK5700708.1"/>
    <property type="molecule type" value="Genomic_DNA"/>
</dbReference>
<evidence type="ECO:0000313" key="14">
    <source>
        <dbReference type="Proteomes" id="UP001310594"/>
    </source>
</evidence>
<evidence type="ECO:0000256" key="8">
    <source>
        <dbReference type="ARBA" id="ARBA00038159"/>
    </source>
</evidence>
<evidence type="ECO:0000256" key="6">
    <source>
        <dbReference type="ARBA" id="ARBA00023180"/>
    </source>
</evidence>
<proteinExistence type="inferred from homology"/>
<feature type="transmembrane region" description="Helical" evidence="11">
    <location>
        <begin position="596"/>
        <end position="620"/>
    </location>
</feature>
<comment type="function">
    <text evidence="7">May be involved in telomere capping.</text>
</comment>
<feature type="compositionally biased region" description="Polar residues" evidence="10">
    <location>
        <begin position="171"/>
        <end position="181"/>
    </location>
</feature>
<reference evidence="13" key="1">
    <citation type="submission" date="2023-08" db="EMBL/GenBank/DDBJ databases">
        <title>Black Yeasts Isolated from many extreme environments.</title>
        <authorList>
            <person name="Coleine C."/>
            <person name="Stajich J.E."/>
            <person name="Selbmann L."/>
        </authorList>
    </citation>
    <scope>NUCLEOTIDE SEQUENCE</scope>
    <source>
        <strain evidence="13">CCFEE 5810</strain>
    </source>
</reference>
<comment type="subcellular location">
    <subcellularLocation>
        <location evidence="1">Membrane</location>
        <topology evidence="1">Single-pass type I membrane protein</topology>
    </subcellularLocation>
</comment>
<evidence type="ECO:0000256" key="5">
    <source>
        <dbReference type="ARBA" id="ARBA00023136"/>
    </source>
</evidence>
<protein>
    <recommendedName>
        <fullName evidence="9">Maintenance of telomere capping protein 6</fullName>
    </recommendedName>
</protein>
<evidence type="ECO:0000256" key="11">
    <source>
        <dbReference type="SAM" id="Phobius"/>
    </source>
</evidence>
<feature type="domain" description="MTC6 partial TIM-barrel" evidence="12">
    <location>
        <begin position="17"/>
        <end position="439"/>
    </location>
</feature>